<evidence type="ECO:0008006" key="6">
    <source>
        <dbReference type="Google" id="ProtNLM"/>
    </source>
</evidence>
<dbReference type="SUPFAM" id="SSF51735">
    <property type="entry name" value="NAD(P)-binding Rossmann-fold domains"/>
    <property type="match status" value="1"/>
</dbReference>
<evidence type="ECO:0000256" key="1">
    <source>
        <dbReference type="ARBA" id="ARBA00006484"/>
    </source>
</evidence>
<dbReference type="InterPro" id="IPR020904">
    <property type="entry name" value="Sc_DH/Rdtase_CS"/>
</dbReference>
<dbReference type="Proteomes" id="UP000320762">
    <property type="component" value="Unassembled WGS sequence"/>
</dbReference>
<keyword evidence="3" id="KW-0560">Oxidoreductase</keyword>
<dbReference type="EMBL" id="VDMD01000008">
    <property type="protein sequence ID" value="TRM64153.1"/>
    <property type="molecule type" value="Genomic_DNA"/>
</dbReference>
<dbReference type="PROSITE" id="PS00061">
    <property type="entry name" value="ADH_SHORT"/>
    <property type="match status" value="1"/>
</dbReference>
<protein>
    <recommendedName>
        <fullName evidence="6">NAD(P)-binding protein</fullName>
    </recommendedName>
</protein>
<organism evidence="4 5">
    <name type="scientific">Schizophyllum amplum</name>
    <dbReference type="NCBI Taxonomy" id="97359"/>
    <lineage>
        <taxon>Eukaryota</taxon>
        <taxon>Fungi</taxon>
        <taxon>Dikarya</taxon>
        <taxon>Basidiomycota</taxon>
        <taxon>Agaricomycotina</taxon>
        <taxon>Agaricomycetes</taxon>
        <taxon>Agaricomycetidae</taxon>
        <taxon>Agaricales</taxon>
        <taxon>Schizophyllaceae</taxon>
        <taxon>Schizophyllum</taxon>
    </lineage>
</organism>
<evidence type="ECO:0000313" key="4">
    <source>
        <dbReference type="EMBL" id="TRM64153.1"/>
    </source>
</evidence>
<accession>A0A550CH90</accession>
<dbReference type="PANTHER" id="PTHR43618:SF4">
    <property type="entry name" value="SHORT CHAIN DEHYDROGENASE_REDUCTASE FAMILY (AFU_ORTHOLOGUE AFUA_7G04540)"/>
    <property type="match status" value="1"/>
</dbReference>
<dbReference type="InterPro" id="IPR036291">
    <property type="entry name" value="NAD(P)-bd_dom_sf"/>
</dbReference>
<gene>
    <name evidence="4" type="ORF">BD626DRAFT_493965</name>
</gene>
<proteinExistence type="inferred from homology"/>
<dbReference type="InterPro" id="IPR002347">
    <property type="entry name" value="SDR_fam"/>
</dbReference>
<dbReference type="OrthoDB" id="3819888at2759"/>
<dbReference type="Gene3D" id="3.40.50.720">
    <property type="entry name" value="NAD(P)-binding Rossmann-like Domain"/>
    <property type="match status" value="1"/>
</dbReference>
<evidence type="ECO:0000256" key="2">
    <source>
        <dbReference type="ARBA" id="ARBA00022857"/>
    </source>
</evidence>
<dbReference type="AlphaFoldDB" id="A0A550CH90"/>
<keyword evidence="2" id="KW-0521">NADP</keyword>
<dbReference type="PRINTS" id="PR00080">
    <property type="entry name" value="SDRFAMILY"/>
</dbReference>
<evidence type="ECO:0000256" key="3">
    <source>
        <dbReference type="ARBA" id="ARBA00023002"/>
    </source>
</evidence>
<sequence>MSYLADLFSVEGRVVLITGGGSGLGYHMAEGFIKSGAKVYITGRRENVLKQSTEKLNSIGPGTAAYCAADVSSPESIKKLVAFVESRETVLDVLINNSGIGGGDPSVSHLDSIERIQEVFTNSDPTNWDKIYRTNIWAPFAITIAFLHLLGAAAKARPGEGRGSVIMISSTNANSWNPYMSLLAYNSSKAALNLVTKTLAAKVYTHGVRVNTLSPGPFPTDMNDPTQEEGMTNPSNFHRLPMGRAGNADEISGAALYFASKASAFTHGADLLVDGGLGLVQNGTNRITP</sequence>
<dbReference type="PRINTS" id="PR00081">
    <property type="entry name" value="GDHRDH"/>
</dbReference>
<dbReference type="GO" id="GO:0016491">
    <property type="term" value="F:oxidoreductase activity"/>
    <property type="evidence" value="ECO:0007669"/>
    <property type="project" value="UniProtKB-KW"/>
</dbReference>
<keyword evidence="5" id="KW-1185">Reference proteome</keyword>
<dbReference type="Pfam" id="PF13561">
    <property type="entry name" value="adh_short_C2"/>
    <property type="match status" value="1"/>
</dbReference>
<dbReference type="InterPro" id="IPR052178">
    <property type="entry name" value="Sec_Metab_Biosynth_SDR"/>
</dbReference>
<reference evidence="4 5" key="1">
    <citation type="journal article" date="2019" name="New Phytol.">
        <title>Comparative genomics reveals unique wood-decay strategies and fruiting body development in the Schizophyllaceae.</title>
        <authorList>
            <person name="Almasi E."/>
            <person name="Sahu N."/>
            <person name="Krizsan K."/>
            <person name="Balint B."/>
            <person name="Kovacs G.M."/>
            <person name="Kiss B."/>
            <person name="Cseklye J."/>
            <person name="Drula E."/>
            <person name="Henrissat B."/>
            <person name="Nagy I."/>
            <person name="Chovatia M."/>
            <person name="Adam C."/>
            <person name="LaButti K."/>
            <person name="Lipzen A."/>
            <person name="Riley R."/>
            <person name="Grigoriev I.V."/>
            <person name="Nagy L.G."/>
        </authorList>
    </citation>
    <scope>NUCLEOTIDE SEQUENCE [LARGE SCALE GENOMIC DNA]</scope>
    <source>
        <strain evidence="4 5">NL-1724</strain>
    </source>
</reference>
<dbReference type="STRING" id="97359.A0A550CH90"/>
<comment type="similarity">
    <text evidence="1">Belongs to the short-chain dehydrogenases/reductases (SDR) family.</text>
</comment>
<evidence type="ECO:0000313" key="5">
    <source>
        <dbReference type="Proteomes" id="UP000320762"/>
    </source>
</evidence>
<comment type="caution">
    <text evidence="4">The sequence shown here is derived from an EMBL/GenBank/DDBJ whole genome shotgun (WGS) entry which is preliminary data.</text>
</comment>
<dbReference type="FunFam" id="3.40.50.720:FF:000084">
    <property type="entry name" value="Short-chain dehydrogenase reductase"/>
    <property type="match status" value="1"/>
</dbReference>
<name>A0A550CH90_9AGAR</name>
<dbReference type="PANTHER" id="PTHR43618">
    <property type="entry name" value="7-ALPHA-HYDROXYSTEROID DEHYDROGENASE"/>
    <property type="match status" value="1"/>
</dbReference>